<dbReference type="InterPro" id="IPR036640">
    <property type="entry name" value="ABC1_TM_sf"/>
</dbReference>
<dbReference type="EMBL" id="JAGQHS010000122">
    <property type="protein sequence ID" value="MCA9757826.1"/>
    <property type="molecule type" value="Genomic_DNA"/>
</dbReference>
<feature type="domain" description="ABC transporter" evidence="9">
    <location>
        <begin position="404"/>
        <end position="599"/>
    </location>
</feature>
<dbReference type="AlphaFoldDB" id="A0A956NFB4"/>
<dbReference type="InterPro" id="IPR039421">
    <property type="entry name" value="Type_1_exporter"/>
</dbReference>
<dbReference type="GO" id="GO:0005886">
    <property type="term" value="C:plasma membrane"/>
    <property type="evidence" value="ECO:0007669"/>
    <property type="project" value="UniProtKB-SubCell"/>
</dbReference>
<dbReference type="SMART" id="SM00382">
    <property type="entry name" value="AAA"/>
    <property type="match status" value="1"/>
</dbReference>
<accession>A0A956NFB4</accession>
<dbReference type="SUPFAM" id="SSF90123">
    <property type="entry name" value="ABC transporter transmembrane region"/>
    <property type="match status" value="1"/>
</dbReference>
<evidence type="ECO:0000256" key="4">
    <source>
        <dbReference type="ARBA" id="ARBA00022840"/>
    </source>
</evidence>
<evidence type="ECO:0000256" key="7">
    <source>
        <dbReference type="SAM" id="MobiDB-lite"/>
    </source>
</evidence>
<dbReference type="Pfam" id="PF00005">
    <property type="entry name" value="ABC_tran"/>
    <property type="match status" value="1"/>
</dbReference>
<organism evidence="11 12">
    <name type="scientific">Eiseniibacteriota bacterium</name>
    <dbReference type="NCBI Taxonomy" id="2212470"/>
    <lineage>
        <taxon>Bacteria</taxon>
        <taxon>Candidatus Eiseniibacteriota</taxon>
    </lineage>
</organism>
<dbReference type="PROSITE" id="PS50929">
    <property type="entry name" value="ABC_TM1F"/>
    <property type="match status" value="1"/>
</dbReference>
<dbReference type="CDD" id="cd03221">
    <property type="entry name" value="ABCF_EF-3"/>
    <property type="match status" value="1"/>
</dbReference>
<protein>
    <submittedName>
        <fullName evidence="11">ATP-binding cassette domain-containing protein</fullName>
    </submittedName>
</protein>
<dbReference type="PANTHER" id="PTHR43394:SF1">
    <property type="entry name" value="ATP-BINDING CASSETTE SUB-FAMILY B MEMBER 10, MITOCHONDRIAL"/>
    <property type="match status" value="1"/>
</dbReference>
<dbReference type="CDD" id="cd18544">
    <property type="entry name" value="ABC_6TM_TmrA_like"/>
    <property type="match status" value="1"/>
</dbReference>
<dbReference type="GO" id="GO:0015421">
    <property type="term" value="F:ABC-type oligopeptide transporter activity"/>
    <property type="evidence" value="ECO:0007669"/>
    <property type="project" value="TreeGrafter"/>
</dbReference>
<sequence length="600" mass="66546">MWWDDDGPLEEGYIRRLGFREMLSRLAERLRPERARLALGVVLLLTSVAAELVGPLVLRHLIDRAIPAAQDGSDPSGILRTALVYLGVFLIGSASTFTQVLIVAKVGLRTIARLKQDLFDHLLSLGMDHFDRHPTGRLMTRVESDTERLQNLFAEVTLSLLRTVILLVGTFTVMLRTNAEITGAVFLLALPFVIGALLFLRWMRPLYQKVRRVYANLSTFVTEYAQAVPILQVYGRGPWAMDRLRRRNRDRYHTEIKTEFLDYCFWGVVGTLEVFAVILILFLGFSDKFGGGLTLGTAVLFVEYTRRLFWPLALFTEQLGFIQKAFASADRVFGVLDTKSAVVDRPEARTELPQEWSEIRFENVRFGYDARPIPELGDDDVDQMEHTANGSGDAHSLAESGNGAAVSAAGHSPSPSPLALDGVSFSLRRGDRVALVGPNGAGKSTLVAHLLRGLTLPEDKLVYIPQEIDRDESRAVVERVRASGREELGRILTVVSHLGSDPRRLLDTALPSPGEVRKLLLAEGVARVPHLIVLDEPTNHLDLPSIESLEAALLECPCGLLLVSHDERFLERTTNVRWEIEGADGDYVLVPSAGRAFSNG</sequence>
<evidence type="ECO:0000256" key="8">
    <source>
        <dbReference type="SAM" id="Phobius"/>
    </source>
</evidence>
<evidence type="ECO:0000313" key="11">
    <source>
        <dbReference type="EMBL" id="MCA9757826.1"/>
    </source>
</evidence>
<dbReference type="Pfam" id="PF00664">
    <property type="entry name" value="ABC_membrane"/>
    <property type="match status" value="1"/>
</dbReference>
<dbReference type="InterPro" id="IPR003593">
    <property type="entry name" value="AAA+_ATPase"/>
</dbReference>
<dbReference type="SUPFAM" id="SSF52540">
    <property type="entry name" value="P-loop containing nucleoside triphosphate hydrolases"/>
    <property type="match status" value="1"/>
</dbReference>
<dbReference type="Proteomes" id="UP000739538">
    <property type="component" value="Unassembled WGS sequence"/>
</dbReference>
<feature type="domain" description="ABC transmembrane type-1" evidence="10">
    <location>
        <begin position="38"/>
        <end position="324"/>
    </location>
</feature>
<evidence type="ECO:0000256" key="3">
    <source>
        <dbReference type="ARBA" id="ARBA00022741"/>
    </source>
</evidence>
<dbReference type="PANTHER" id="PTHR43394">
    <property type="entry name" value="ATP-DEPENDENT PERMEASE MDL1, MITOCHONDRIAL"/>
    <property type="match status" value="1"/>
</dbReference>
<dbReference type="InterPro" id="IPR027417">
    <property type="entry name" value="P-loop_NTPase"/>
</dbReference>
<feature type="transmembrane region" description="Helical" evidence="8">
    <location>
        <begin position="82"/>
        <end position="104"/>
    </location>
</feature>
<keyword evidence="4 11" id="KW-0067">ATP-binding</keyword>
<dbReference type="InterPro" id="IPR003439">
    <property type="entry name" value="ABC_transporter-like_ATP-bd"/>
</dbReference>
<comment type="caution">
    <text evidence="11">The sequence shown here is derived from an EMBL/GenBank/DDBJ whole genome shotgun (WGS) entry which is preliminary data.</text>
</comment>
<dbReference type="GO" id="GO:0005524">
    <property type="term" value="F:ATP binding"/>
    <property type="evidence" value="ECO:0007669"/>
    <property type="project" value="UniProtKB-KW"/>
</dbReference>
<feature type="transmembrane region" description="Helical" evidence="8">
    <location>
        <begin position="181"/>
        <end position="202"/>
    </location>
</feature>
<comment type="subcellular location">
    <subcellularLocation>
        <location evidence="1">Cell membrane</location>
        <topology evidence="1">Multi-pass membrane protein</topology>
    </subcellularLocation>
</comment>
<evidence type="ECO:0000256" key="5">
    <source>
        <dbReference type="ARBA" id="ARBA00022989"/>
    </source>
</evidence>
<feature type="transmembrane region" description="Helical" evidence="8">
    <location>
        <begin position="152"/>
        <end position="175"/>
    </location>
</feature>
<keyword evidence="5 8" id="KW-1133">Transmembrane helix</keyword>
<evidence type="ECO:0000259" key="9">
    <source>
        <dbReference type="PROSITE" id="PS50893"/>
    </source>
</evidence>
<proteinExistence type="predicted"/>
<dbReference type="InterPro" id="IPR011527">
    <property type="entry name" value="ABC1_TM_dom"/>
</dbReference>
<reference evidence="11" key="1">
    <citation type="submission" date="2020-04" db="EMBL/GenBank/DDBJ databases">
        <authorList>
            <person name="Zhang T."/>
        </authorList>
    </citation>
    <scope>NUCLEOTIDE SEQUENCE</scope>
    <source>
        <strain evidence="11">HKST-UBA02</strain>
    </source>
</reference>
<name>A0A956NFB4_UNCEI</name>
<evidence type="ECO:0000256" key="6">
    <source>
        <dbReference type="ARBA" id="ARBA00023136"/>
    </source>
</evidence>
<dbReference type="PROSITE" id="PS50893">
    <property type="entry name" value="ABC_TRANSPORTER_2"/>
    <property type="match status" value="1"/>
</dbReference>
<evidence type="ECO:0000256" key="2">
    <source>
        <dbReference type="ARBA" id="ARBA00022692"/>
    </source>
</evidence>
<evidence type="ECO:0000259" key="10">
    <source>
        <dbReference type="PROSITE" id="PS50929"/>
    </source>
</evidence>
<feature type="transmembrane region" description="Helical" evidence="8">
    <location>
        <begin position="260"/>
        <end position="283"/>
    </location>
</feature>
<feature type="transmembrane region" description="Helical" evidence="8">
    <location>
        <begin position="37"/>
        <end position="62"/>
    </location>
</feature>
<evidence type="ECO:0000313" key="12">
    <source>
        <dbReference type="Proteomes" id="UP000739538"/>
    </source>
</evidence>
<dbReference type="Gene3D" id="3.40.50.300">
    <property type="entry name" value="P-loop containing nucleotide triphosphate hydrolases"/>
    <property type="match status" value="1"/>
</dbReference>
<keyword evidence="2 8" id="KW-0812">Transmembrane</keyword>
<keyword evidence="6 8" id="KW-0472">Membrane</keyword>
<evidence type="ECO:0000256" key="1">
    <source>
        <dbReference type="ARBA" id="ARBA00004651"/>
    </source>
</evidence>
<dbReference type="GO" id="GO:0016887">
    <property type="term" value="F:ATP hydrolysis activity"/>
    <property type="evidence" value="ECO:0007669"/>
    <property type="project" value="InterPro"/>
</dbReference>
<feature type="region of interest" description="Disordered" evidence="7">
    <location>
        <begin position="377"/>
        <end position="415"/>
    </location>
</feature>
<keyword evidence="3" id="KW-0547">Nucleotide-binding</keyword>
<gene>
    <name evidence="11" type="ORF">KDA27_18690</name>
</gene>
<dbReference type="Gene3D" id="1.20.1560.10">
    <property type="entry name" value="ABC transporter type 1, transmembrane domain"/>
    <property type="match status" value="1"/>
</dbReference>
<reference evidence="11" key="2">
    <citation type="journal article" date="2021" name="Microbiome">
        <title>Successional dynamics and alternative stable states in a saline activated sludge microbial community over 9 years.</title>
        <authorList>
            <person name="Wang Y."/>
            <person name="Ye J."/>
            <person name="Ju F."/>
            <person name="Liu L."/>
            <person name="Boyd J.A."/>
            <person name="Deng Y."/>
            <person name="Parks D.H."/>
            <person name="Jiang X."/>
            <person name="Yin X."/>
            <person name="Woodcroft B.J."/>
            <person name="Tyson G.W."/>
            <person name="Hugenholtz P."/>
            <person name="Polz M.F."/>
            <person name="Zhang T."/>
        </authorList>
    </citation>
    <scope>NUCLEOTIDE SEQUENCE</scope>
    <source>
        <strain evidence="11">HKST-UBA02</strain>
    </source>
</reference>